<dbReference type="AlphaFoldDB" id="A0A0E9VY62"/>
<evidence type="ECO:0000313" key="1">
    <source>
        <dbReference type="EMBL" id="JAH83022.1"/>
    </source>
</evidence>
<protein>
    <submittedName>
        <fullName evidence="1">Uncharacterized protein</fullName>
    </submittedName>
</protein>
<dbReference type="EMBL" id="GBXM01025555">
    <property type="protein sequence ID" value="JAH83022.1"/>
    <property type="molecule type" value="Transcribed_RNA"/>
</dbReference>
<proteinExistence type="predicted"/>
<sequence>MCLEILHILFSNINRLGNGLFYLQLGHSFGQFSTS</sequence>
<reference evidence="1" key="1">
    <citation type="submission" date="2014-11" db="EMBL/GenBank/DDBJ databases">
        <authorList>
            <person name="Amaro Gonzalez C."/>
        </authorList>
    </citation>
    <scope>NUCLEOTIDE SEQUENCE</scope>
</reference>
<organism evidence="1">
    <name type="scientific">Anguilla anguilla</name>
    <name type="common">European freshwater eel</name>
    <name type="synonym">Muraena anguilla</name>
    <dbReference type="NCBI Taxonomy" id="7936"/>
    <lineage>
        <taxon>Eukaryota</taxon>
        <taxon>Metazoa</taxon>
        <taxon>Chordata</taxon>
        <taxon>Craniata</taxon>
        <taxon>Vertebrata</taxon>
        <taxon>Euteleostomi</taxon>
        <taxon>Actinopterygii</taxon>
        <taxon>Neopterygii</taxon>
        <taxon>Teleostei</taxon>
        <taxon>Anguilliformes</taxon>
        <taxon>Anguillidae</taxon>
        <taxon>Anguilla</taxon>
    </lineage>
</organism>
<accession>A0A0E9VY62</accession>
<name>A0A0E9VY62_ANGAN</name>
<reference evidence="1" key="2">
    <citation type="journal article" date="2015" name="Fish Shellfish Immunol.">
        <title>Early steps in the European eel (Anguilla anguilla)-Vibrio vulnificus interaction in the gills: Role of the RtxA13 toxin.</title>
        <authorList>
            <person name="Callol A."/>
            <person name="Pajuelo D."/>
            <person name="Ebbesson L."/>
            <person name="Teles M."/>
            <person name="MacKenzie S."/>
            <person name="Amaro C."/>
        </authorList>
    </citation>
    <scope>NUCLEOTIDE SEQUENCE</scope>
</reference>